<dbReference type="InterPro" id="IPR027417">
    <property type="entry name" value="P-loop_NTPase"/>
</dbReference>
<evidence type="ECO:0000256" key="3">
    <source>
        <dbReference type="ARBA" id="ARBA00022840"/>
    </source>
</evidence>
<dbReference type="Proteomes" id="UP000326364">
    <property type="component" value="Unassembled WGS sequence"/>
</dbReference>
<evidence type="ECO:0000313" key="6">
    <source>
        <dbReference type="EMBL" id="KAA9023313.1"/>
    </source>
</evidence>
<reference evidence="7 8" key="1">
    <citation type="submission" date="2019-09" db="EMBL/GenBank/DDBJ databases">
        <authorList>
            <person name="Feng G."/>
        </authorList>
    </citation>
    <scope>NUCLEOTIDE SEQUENCE [LARGE SCALE GENOMIC DNA]</scope>
    <source>
        <strain evidence="6 7">KACC 19283</strain>
        <strain evidence="5 8">KACC 19284</strain>
    </source>
</reference>
<evidence type="ECO:0000313" key="8">
    <source>
        <dbReference type="Proteomes" id="UP000326364"/>
    </source>
</evidence>
<organism evidence="6 7">
    <name type="scientific">Sphingobium limneticum</name>
    <dbReference type="NCBI Taxonomy" id="1007511"/>
    <lineage>
        <taxon>Bacteria</taxon>
        <taxon>Pseudomonadati</taxon>
        <taxon>Pseudomonadota</taxon>
        <taxon>Alphaproteobacteria</taxon>
        <taxon>Sphingomonadales</taxon>
        <taxon>Sphingomonadaceae</taxon>
        <taxon>Sphingobium</taxon>
    </lineage>
</organism>
<protein>
    <submittedName>
        <fullName evidence="6">Conjugal transfer protein TrbE</fullName>
    </submittedName>
</protein>
<dbReference type="RefSeq" id="WP_150426920.1">
    <property type="nucleotide sequence ID" value="NZ_VYQA01000039.1"/>
</dbReference>
<dbReference type="PANTHER" id="PTHR30121">
    <property type="entry name" value="UNCHARACTERIZED PROTEIN YJGR-RELATED"/>
    <property type="match status" value="1"/>
</dbReference>
<accession>A0A5J5HQN7</accession>
<evidence type="ECO:0000256" key="2">
    <source>
        <dbReference type="ARBA" id="ARBA00022741"/>
    </source>
</evidence>
<evidence type="ECO:0000259" key="4">
    <source>
        <dbReference type="SMART" id="SM00382"/>
    </source>
</evidence>
<dbReference type="InterPro" id="IPR051162">
    <property type="entry name" value="T4SS_component"/>
</dbReference>
<dbReference type="Gene3D" id="3.40.50.300">
    <property type="entry name" value="P-loop containing nucleotide triphosphate hydrolases"/>
    <property type="match status" value="2"/>
</dbReference>
<dbReference type="PANTHER" id="PTHR30121:SF12">
    <property type="entry name" value="TYPE IV SECRETION SYSTEM PROTEIN CAGE"/>
    <property type="match status" value="1"/>
</dbReference>
<name>A0A5J5HQN7_9SPHN</name>
<dbReference type="EMBL" id="VYQA01000039">
    <property type="protein sequence ID" value="KAA9023313.1"/>
    <property type="molecule type" value="Genomic_DNA"/>
</dbReference>
<dbReference type="SMART" id="SM00382">
    <property type="entry name" value="AAA"/>
    <property type="match status" value="1"/>
</dbReference>
<dbReference type="EMBL" id="VYQB01000041">
    <property type="protein sequence ID" value="KAA9011094.1"/>
    <property type="molecule type" value="Genomic_DNA"/>
</dbReference>
<comment type="caution">
    <text evidence="6">The sequence shown here is derived from an EMBL/GenBank/DDBJ whole genome shotgun (WGS) entry which is preliminary data.</text>
</comment>
<evidence type="ECO:0000313" key="7">
    <source>
        <dbReference type="Proteomes" id="UP000325933"/>
    </source>
</evidence>
<keyword evidence="3" id="KW-0067">ATP-binding</keyword>
<dbReference type="CDD" id="cd01127">
    <property type="entry name" value="TrwB_TraG_TraD_VirD4"/>
    <property type="match status" value="1"/>
</dbReference>
<keyword evidence="8" id="KW-1185">Reference proteome</keyword>
<sequence>MLNLKEYRGTADRLADHLPWAALVAPGVVLNKDGSFQRTLRFRGPDLQSATEAELLSVCARANNALRRLGSGWAFFFDAERIEAMDYPDSPFPDAASWLVDEERRSHFDGRKGQHFESRTHLTLCYLPPADQVSRAERALLERDAPQQDRDWRTELRAFIAETNRVQDLLSGFMAEVRALDDSETLTFLHGCISPRRHVVGLPETPMYLDGLLVDTSLSGGIEPMLGDRHLRTLTVLGFPNATRPGILDALNHQDFAYRWATRFIALDKTAASKALTKIRRQWFNKRKSIAQLMREVMMNEPVPLTDSDADNKVVDADLALQALGGDHVAFGYYTATITVSDADRGRTEEKVRIVERIVNGLGFTCIRESVNAVEAWLGSLPGHVYANVRQPLIHTLNLAHLMPLSSVWAGPACNRHLGGPPLLYAETSGSTPFRLSTHVGDVGHMLIVGPTGAGKSVLLALLALQFRRYPGAQVYVFDKGLSARAAVLAMGGEHHALGSGGETGDALAFQPLRNIDDDAERTWAAEWIAALLTAERMEVTPEIKEALWSALTNLAGAPPEQRTLTGLCLLLQSNALKAALMPYILEGPFGRLLDAAENALALSDVQCFETEALMHSASAVAPVLTYLFHRLEERFDGRPTLLMLDEAWVFLDNPLFAARIREWLKVLRKRNVSVIFATQSLADIADSSIAPSIIESCPQRIFLANDRAVEPQGRAAYERFGLNERQIELIARATPKRHYYLQSRAGNRLFELALGPIALALCSASDPDRQKLIDRLLDEHGRDGFTAAFLRARGLDWAAALLAGFEAVPAADVGADPVATASHPKQTEPDL</sequence>
<dbReference type="Pfam" id="PF03135">
    <property type="entry name" value="CagE_TrbE_VirB"/>
    <property type="match status" value="1"/>
</dbReference>
<feature type="domain" description="AAA+ ATPase" evidence="4">
    <location>
        <begin position="442"/>
        <end position="696"/>
    </location>
</feature>
<dbReference type="InterPro" id="IPR018145">
    <property type="entry name" value="CagE_TrbE_VirB_cntrl_dom"/>
</dbReference>
<dbReference type="InterPro" id="IPR003593">
    <property type="entry name" value="AAA+_ATPase"/>
</dbReference>
<evidence type="ECO:0000313" key="5">
    <source>
        <dbReference type="EMBL" id="KAA9011094.1"/>
    </source>
</evidence>
<keyword evidence="2" id="KW-0547">Nucleotide-binding</keyword>
<comment type="similarity">
    <text evidence="1">Belongs to the TrbE/VirB4 family.</text>
</comment>
<dbReference type="GO" id="GO:0005524">
    <property type="term" value="F:ATP binding"/>
    <property type="evidence" value="ECO:0007669"/>
    <property type="project" value="UniProtKB-KW"/>
</dbReference>
<evidence type="ECO:0000256" key="1">
    <source>
        <dbReference type="ARBA" id="ARBA00006512"/>
    </source>
</evidence>
<dbReference type="Proteomes" id="UP000325933">
    <property type="component" value="Unassembled WGS sequence"/>
</dbReference>
<dbReference type="NCBIfam" id="NF010447">
    <property type="entry name" value="PRK13873.1"/>
    <property type="match status" value="1"/>
</dbReference>
<dbReference type="AlphaFoldDB" id="A0A5J5HQN7"/>
<dbReference type="SUPFAM" id="SSF52540">
    <property type="entry name" value="P-loop containing nucleoside triphosphate hydrolases"/>
    <property type="match status" value="1"/>
</dbReference>
<proteinExistence type="inferred from homology"/>
<dbReference type="Pfam" id="PF19044">
    <property type="entry name" value="P-loop_TraG"/>
    <property type="match status" value="1"/>
</dbReference>
<gene>
    <name evidence="6" type="ORF">F4U95_23635</name>
    <name evidence="5" type="ORF">F4U96_23770</name>
</gene>
<dbReference type="InterPro" id="IPR043964">
    <property type="entry name" value="P-loop_TraG"/>
</dbReference>